<evidence type="ECO:0000256" key="2">
    <source>
        <dbReference type="ARBA" id="ARBA00022777"/>
    </source>
</evidence>
<dbReference type="InterPro" id="IPR002139">
    <property type="entry name" value="Ribo/fructo_kinase"/>
</dbReference>
<organism evidence="3">
    <name type="scientific">marine sediment metagenome</name>
    <dbReference type="NCBI Taxonomy" id="412755"/>
    <lineage>
        <taxon>unclassified sequences</taxon>
        <taxon>metagenomes</taxon>
        <taxon>ecological metagenomes</taxon>
    </lineage>
</organism>
<accession>X1R147</accession>
<dbReference type="GO" id="GO:0016301">
    <property type="term" value="F:kinase activity"/>
    <property type="evidence" value="ECO:0007669"/>
    <property type="project" value="UniProtKB-KW"/>
</dbReference>
<dbReference type="InterPro" id="IPR029056">
    <property type="entry name" value="Ribokinase-like"/>
</dbReference>
<proteinExistence type="predicted"/>
<feature type="non-terminal residue" evidence="3">
    <location>
        <position position="44"/>
    </location>
</feature>
<keyword evidence="2" id="KW-0418">Kinase</keyword>
<dbReference type="Gene3D" id="3.40.1190.20">
    <property type="match status" value="1"/>
</dbReference>
<name>X1R147_9ZZZZ</name>
<dbReference type="PRINTS" id="PR00990">
    <property type="entry name" value="RIBOKINASE"/>
</dbReference>
<evidence type="ECO:0000256" key="1">
    <source>
        <dbReference type="ARBA" id="ARBA00022679"/>
    </source>
</evidence>
<evidence type="ECO:0000313" key="3">
    <source>
        <dbReference type="EMBL" id="GAI49274.1"/>
    </source>
</evidence>
<reference evidence="3" key="1">
    <citation type="journal article" date="2014" name="Front. Microbiol.">
        <title>High frequency of phylogenetically diverse reductive dehalogenase-homologous genes in deep subseafloor sedimentary metagenomes.</title>
        <authorList>
            <person name="Kawai M."/>
            <person name="Futagami T."/>
            <person name="Toyoda A."/>
            <person name="Takaki Y."/>
            <person name="Nishi S."/>
            <person name="Hori S."/>
            <person name="Arai W."/>
            <person name="Tsubouchi T."/>
            <person name="Morono Y."/>
            <person name="Uchiyama I."/>
            <person name="Ito T."/>
            <person name="Fujiyama A."/>
            <person name="Inagaki F."/>
            <person name="Takami H."/>
        </authorList>
    </citation>
    <scope>NUCLEOTIDE SEQUENCE</scope>
    <source>
        <strain evidence="3">Expedition CK06-06</strain>
    </source>
</reference>
<dbReference type="SUPFAM" id="SSF53613">
    <property type="entry name" value="Ribokinase-like"/>
    <property type="match status" value="1"/>
</dbReference>
<comment type="caution">
    <text evidence="3">The sequence shown here is derived from an EMBL/GenBank/DDBJ whole genome shotgun (WGS) entry which is preliminary data.</text>
</comment>
<dbReference type="AlphaFoldDB" id="X1R147"/>
<sequence length="44" mass="4573">MKKPKIVVVGSINMDLVVKSSKFPLPGETVIGNAMQTFPGGKGA</sequence>
<gene>
    <name evidence="3" type="ORF">S06H3_59436</name>
</gene>
<protein>
    <recommendedName>
        <fullName evidence="4">Carbohydrate kinase PfkB domain-containing protein</fullName>
    </recommendedName>
</protein>
<evidence type="ECO:0008006" key="4">
    <source>
        <dbReference type="Google" id="ProtNLM"/>
    </source>
</evidence>
<dbReference type="EMBL" id="BARV01038617">
    <property type="protein sequence ID" value="GAI49274.1"/>
    <property type="molecule type" value="Genomic_DNA"/>
</dbReference>
<keyword evidence="1" id="KW-0808">Transferase</keyword>